<gene>
    <name evidence="3" type="ORF">VAPA_1c03170</name>
</gene>
<protein>
    <submittedName>
        <fullName evidence="3">Putative halogenase</fullName>
    </submittedName>
</protein>
<accession>T1X3F4</accession>
<dbReference type="EMBL" id="CP003911">
    <property type="protein sequence ID" value="AGU47447.1"/>
    <property type="molecule type" value="Genomic_DNA"/>
</dbReference>
<sequence>MTGTAQRCDAVIMGGGLAGLTLALQLKQRFQDIDVLVLERRTHPVPHAAHKVGESSVEIGAHYFDTVLGLKPHMDGAQLRKFGFRFFFSEARRDIDQVTEIGASRYLAVPSYQIDRGIFENYLAEEAVRRGVRFDDAALVRRVDLAQDAEAPHRLEWTRGNETHSAEARWLIDACGRAGLLKRKLGLAQANAHDVNAVWFRIGERIAIDEWSDDATWRERCDPQARWLSTNHLVGAGYWAWLIPLASGSHSVGIVADPKLHPLDTIDTFEKAMQWFATYQPRLYDALDGKRHLLQDFAFLKHFSHGCKQVFSGRRWALTGEAGLFLDPFYSPGSDFIAISNTYITDLVAHDRAGRSVEARAQLYDQIYHSFYESTLALYQDQYPLFGDPEVLPVKVIWDYAYYWGVLSQIFFQQRLTDLMLLGSLKDELQHCQRLNLTVQQLLRSWSAASARRNAPVMLDQAAMPWFAELNRSLKDPRLDDAAFRARIRASVAQLRQLAGEILGRARADNADLSGCALPALLEEDIAALPAGAQAGAMLFAALPDDSRKPRLPNFTERSSPVAPRARP</sequence>
<reference evidence="3 4" key="1">
    <citation type="submission" date="2012-10" db="EMBL/GenBank/DDBJ databases">
        <title>Genome sequence of Variovorax paradoxus B4.</title>
        <authorList>
            <person name="Schuldes J."/>
            <person name="Brandt U."/>
            <person name="Hiessl S."/>
            <person name="Wuebbeler J.H."/>
            <person name="Thuermer A."/>
            <person name="Steinbuechel A."/>
            <person name="Daniel R."/>
        </authorList>
    </citation>
    <scope>NUCLEOTIDE SEQUENCE [LARGE SCALE GENOMIC DNA]</scope>
    <source>
        <strain evidence="3 4">B4</strain>
    </source>
</reference>
<evidence type="ECO:0000256" key="1">
    <source>
        <dbReference type="SAM" id="MobiDB-lite"/>
    </source>
</evidence>
<dbReference type="KEGG" id="vpd:VAPA_1c03170"/>
<evidence type="ECO:0000313" key="3">
    <source>
        <dbReference type="EMBL" id="AGU47447.1"/>
    </source>
</evidence>
<dbReference type="Pfam" id="PF01494">
    <property type="entry name" value="FAD_binding_3"/>
    <property type="match status" value="1"/>
</dbReference>
<dbReference type="SUPFAM" id="SSF51905">
    <property type="entry name" value="FAD/NAD(P)-binding domain"/>
    <property type="match status" value="1"/>
</dbReference>
<dbReference type="InterPro" id="IPR002938">
    <property type="entry name" value="FAD-bd"/>
</dbReference>
<dbReference type="HOGENOM" id="CLU_031191_0_0_4"/>
<dbReference type="InterPro" id="IPR036188">
    <property type="entry name" value="FAD/NAD-bd_sf"/>
</dbReference>
<feature type="domain" description="FAD-binding" evidence="2">
    <location>
        <begin position="8"/>
        <end position="202"/>
    </location>
</feature>
<dbReference type="GO" id="GO:0071949">
    <property type="term" value="F:FAD binding"/>
    <property type="evidence" value="ECO:0007669"/>
    <property type="project" value="InterPro"/>
</dbReference>
<dbReference type="PANTHER" id="PTHR43747">
    <property type="entry name" value="FAD-BINDING PROTEIN"/>
    <property type="match status" value="1"/>
</dbReference>
<dbReference type="RefSeq" id="WP_021005012.1">
    <property type="nucleotide sequence ID" value="NC_022247.1"/>
</dbReference>
<dbReference type="Gene3D" id="3.50.50.60">
    <property type="entry name" value="FAD/NAD(P)-binding domain"/>
    <property type="match status" value="1"/>
</dbReference>
<evidence type="ECO:0000313" key="4">
    <source>
        <dbReference type="Proteomes" id="UP000016223"/>
    </source>
</evidence>
<dbReference type="InterPro" id="IPR050816">
    <property type="entry name" value="Flavin-dep_Halogenase_NPB"/>
</dbReference>
<proteinExistence type="predicted"/>
<dbReference type="PANTHER" id="PTHR43747:SF1">
    <property type="entry name" value="SLR1998 PROTEIN"/>
    <property type="match status" value="1"/>
</dbReference>
<dbReference type="PATRIC" id="fig|1246301.3.peg.323"/>
<dbReference type="OrthoDB" id="103324at2"/>
<evidence type="ECO:0000259" key="2">
    <source>
        <dbReference type="Pfam" id="PF01494"/>
    </source>
</evidence>
<dbReference type="Proteomes" id="UP000016223">
    <property type="component" value="Chromosome 1"/>
</dbReference>
<organism evidence="3 4">
    <name type="scientific">Variovorax paradoxus B4</name>
    <dbReference type="NCBI Taxonomy" id="1246301"/>
    <lineage>
        <taxon>Bacteria</taxon>
        <taxon>Pseudomonadati</taxon>
        <taxon>Pseudomonadota</taxon>
        <taxon>Betaproteobacteria</taxon>
        <taxon>Burkholderiales</taxon>
        <taxon>Comamonadaceae</taxon>
        <taxon>Variovorax</taxon>
    </lineage>
</organism>
<dbReference type="AlphaFoldDB" id="T1X3F4"/>
<feature type="region of interest" description="Disordered" evidence="1">
    <location>
        <begin position="545"/>
        <end position="568"/>
    </location>
</feature>
<name>T1X3F4_VARPD</name>